<evidence type="ECO:0000259" key="3">
    <source>
        <dbReference type="Pfam" id="PF21959"/>
    </source>
</evidence>
<dbReference type="InterPro" id="IPR013783">
    <property type="entry name" value="Ig-like_fold"/>
</dbReference>
<evidence type="ECO:0000256" key="1">
    <source>
        <dbReference type="SAM" id="MobiDB-lite"/>
    </source>
</evidence>
<feature type="region of interest" description="Disordered" evidence="1">
    <location>
        <begin position="702"/>
        <end position="734"/>
    </location>
</feature>
<feature type="domain" description="DUF6923" evidence="3">
    <location>
        <begin position="942"/>
        <end position="1118"/>
    </location>
</feature>
<dbReference type="Pfam" id="PF20009">
    <property type="entry name" value="GEVED"/>
    <property type="match status" value="4"/>
</dbReference>
<dbReference type="InterPro" id="IPR045474">
    <property type="entry name" value="GEVED"/>
</dbReference>
<dbReference type="InterPro" id="IPR054215">
    <property type="entry name" value="DUF6923"/>
</dbReference>
<organism evidence="4 5">
    <name type="scientific">Photobacterium leiognathi</name>
    <dbReference type="NCBI Taxonomy" id="553611"/>
    <lineage>
        <taxon>Bacteria</taxon>
        <taxon>Pseudomonadati</taxon>
        <taxon>Pseudomonadota</taxon>
        <taxon>Gammaproteobacteria</taxon>
        <taxon>Vibrionales</taxon>
        <taxon>Vibrionaceae</taxon>
        <taxon>Photobacterium</taxon>
    </lineage>
</organism>
<feature type="region of interest" description="Disordered" evidence="1">
    <location>
        <begin position="747"/>
        <end position="772"/>
    </location>
</feature>
<feature type="domain" description="GEVED" evidence="2">
    <location>
        <begin position="390"/>
        <end position="480"/>
    </location>
</feature>
<feature type="domain" description="GEVED" evidence="2">
    <location>
        <begin position="1290"/>
        <end position="1371"/>
    </location>
</feature>
<sequence length="1760" mass="194092">MLKIFLRVVSIMLMLWGGIQPSFAWHSNHGDMRWKMCFYNEGRPIPVTKDIYYVYYVFEEEASAWQFCDLSQRVFAYQSTSSTHIPGNINTDAPKCSTQRYYEIDVNGSVRGYIGNSPDNDPLRHVGWSFNGEGSENEWWHNWDRWEDRCSNTHNRPIPDFFDRHSMVDSQRTSESNIQPSSITVWPDFTAYDENDSNGDGFDDIDDPYHMFITVFDILTGYEPFDLGDAPDTAYTTTPLSYSTYLNSSLDSSGLPVFMGPAPYTGSTVPAPAHALKDEDNNNIQDLRIGPCWDPETMNVPQSGALSDDILSATGSSNNVFDRWANCGNQSDENDGGITFSSQNINSDVLTFDDDSIDYTLTIGDTYDVEIDVYFDTAVARNNNHLEVRIDFDRDGVFETVLVNNNVDLIGQSSPYTVNLGSLNIPISAYRNDDEPVYMRVRVCDDNCFAANYNAPNGQTYSLLTDTGIQPSGEIEDYALYLRSPYDLGDAPFDTDITGPADFAPGVTSVPGAVHTLVGSGVIQDEQPALMLGECWDSEESISVSPNLNADIDDTTEAPTSSNYLYYKYDNPNANCTSDEEGVQFPRYFTPGKQEVISFNYRVNSEDAMTVVWAIFADWDNDQDFSTAIDTGTISHTAADAQQNMERTHAVFVNVPTTAVYAYSYLRVRICIQDNTYTCTNATGRALGGEVEDYKINVQQSEYDYGDAPDADPTTTGRGDYETQSSNGASHQRVDLNFDSNIDLRLGSTWDNDDGTQQNPTATADGSDEDGVTFPGHGPVPTVAPGDVLDIDINIQTDPNAFTNDIYLYGWIDFNRDGDWDDAGEQIIDENSANGSLSIGTNTFPVQIPGNNVVLGYSFLRLRVCDSSACNNPNGEVNIGEVEDYRILFSNLISNFQNGIVANCNNVFQISKETPTSSSSRLDIIDLTSNPITQSALQNPISVAGQTSISDFYSLGYDRRTGYIYGTFKSLDTTNATNTLHLFRTDSSATSFIDLGPIYAESNMVIRLTSGQSITINQGDPFTYPTSAPQGRHPEAGAISNDYQYIYLWNKLWESIVKVDLSTQEMTVVDLSFTGFTSLEAASDLAVDFNNDVIYAVSLQFKRLYTINPNTGNVTAIPLDFPGMADPEIDDFGNLNPQGIFMDDMTHLYVFSEGGHHDSNNDNQRDLRNTSALYKINVHSGIATFEKSSSSSILNYSDIAGCYRSKDFSDGDSRYPIASHYYVDDSSGVGRSNLSLGSSVDTEIEAKTSSTAKGDDNYGLADEDLVVPATINVNEVTNMTFSLDARVNGYLNVWVDANHDYDFDDLDEHKLIDRSISSGATAINFNIIIDDSETNGYSGETTMRIRLCSSQNQCNSPSGEASSGEVEDHVFELLNRIIINGYVFEDNGVPSGVAHNGIKDSNEKGLKGFDVKIISNDSSIVGFPIGDTISTQTTRGDGYYEFSFDIDYSGKNLLLNVVPQEKWIDVSEADVSAINEVTNTSNQDSEMSVIATVGDILTGLNFGKVSMPVLTKSGFKEAEPGKTVSFPHRFKLETSADVTFLIDNDPRYPNTGWGFDLFEDTNCDGVLTPPGEWRMAVNVTYSGITDICLINRVFVASDAPLNRQLTYKISANVDLLGVNPPISRQVVVEDTTRVTYRGAGDLSLSLTVNNVLKNNTELLMNEAEPGDILEYSITYENTGTTPISDIVIYEYIQSPTKLYTPITCLYTGSNFLNSSNLNCTLDIPVNAENIADYQGEVQWTLSGTLNPGEGGVLTYQVIVD</sequence>
<gene>
    <name evidence="4" type="ORF">CTM89_19435</name>
</gene>
<evidence type="ECO:0000313" key="4">
    <source>
        <dbReference type="EMBL" id="PSV86986.1"/>
    </source>
</evidence>
<evidence type="ECO:0000259" key="2">
    <source>
        <dbReference type="Pfam" id="PF20009"/>
    </source>
</evidence>
<dbReference type="Pfam" id="PF21959">
    <property type="entry name" value="DUF6923"/>
    <property type="match status" value="1"/>
</dbReference>
<dbReference type="OrthoDB" id="1204817at2"/>
<dbReference type="SUPFAM" id="SSF63825">
    <property type="entry name" value="YWTD domain"/>
    <property type="match status" value="1"/>
</dbReference>
<evidence type="ECO:0008006" key="6">
    <source>
        <dbReference type="Google" id="ProtNLM"/>
    </source>
</evidence>
<feature type="compositionally biased region" description="Polar residues" evidence="1">
    <location>
        <begin position="755"/>
        <end position="764"/>
    </location>
</feature>
<dbReference type="Gene3D" id="2.60.40.10">
    <property type="entry name" value="Immunoglobulins"/>
    <property type="match status" value="1"/>
</dbReference>
<feature type="compositionally biased region" description="Polar residues" evidence="1">
    <location>
        <begin position="713"/>
        <end position="730"/>
    </location>
</feature>
<reference evidence="4 5" key="1">
    <citation type="submission" date="2018-03" db="EMBL/GenBank/DDBJ databases">
        <title>Whole genome sequencing of Histamine producing bacteria.</title>
        <authorList>
            <person name="Butler K."/>
        </authorList>
    </citation>
    <scope>NUCLEOTIDE SEQUENCE [LARGE SCALE GENOMIC DNA]</scope>
    <source>
        <strain evidence="4 5">ATCC 33979</strain>
    </source>
</reference>
<dbReference type="RefSeq" id="WP_107277474.1">
    <property type="nucleotide sequence ID" value="NZ_PYOJ01000039.1"/>
</dbReference>
<dbReference type="EMBL" id="PYOJ01000039">
    <property type="protein sequence ID" value="PSV86986.1"/>
    <property type="molecule type" value="Genomic_DNA"/>
</dbReference>
<comment type="caution">
    <text evidence="4">The sequence shown here is derived from an EMBL/GenBank/DDBJ whole genome shotgun (WGS) entry which is preliminary data.</text>
</comment>
<name>A0A2T3M4Z9_PHOLE</name>
<proteinExistence type="predicted"/>
<feature type="domain" description="GEVED" evidence="2">
    <location>
        <begin position="807"/>
        <end position="887"/>
    </location>
</feature>
<dbReference type="Proteomes" id="UP000240410">
    <property type="component" value="Unassembled WGS sequence"/>
</dbReference>
<protein>
    <recommendedName>
        <fullName evidence="6">DUF11 domain-containing protein</fullName>
    </recommendedName>
</protein>
<feature type="domain" description="GEVED" evidence="2">
    <location>
        <begin position="613"/>
        <end position="697"/>
    </location>
</feature>
<evidence type="ECO:0000313" key="5">
    <source>
        <dbReference type="Proteomes" id="UP000240410"/>
    </source>
</evidence>
<accession>A0A2T3M4Z9</accession>